<evidence type="ECO:0000313" key="7">
    <source>
        <dbReference type="EMBL" id="CAB4995404.1"/>
    </source>
</evidence>
<keyword evidence="4" id="KW-0342">GTP-binding</keyword>
<proteinExistence type="predicted"/>
<dbReference type="NCBIfam" id="TIGR03552">
    <property type="entry name" value="F420_cofC"/>
    <property type="match status" value="1"/>
</dbReference>
<keyword evidence="1" id="KW-0808">Transferase</keyword>
<dbReference type="EMBL" id="CAFAAQ010000015">
    <property type="protein sequence ID" value="CAB4796979.1"/>
    <property type="molecule type" value="Genomic_DNA"/>
</dbReference>
<dbReference type="PANTHER" id="PTHR40392:SF1">
    <property type="entry name" value="2-PHOSPHO-L-LACTATE GUANYLYLTRANSFERASE"/>
    <property type="match status" value="1"/>
</dbReference>
<evidence type="ECO:0000256" key="1">
    <source>
        <dbReference type="ARBA" id="ARBA00022679"/>
    </source>
</evidence>
<evidence type="ECO:0000313" key="8">
    <source>
        <dbReference type="EMBL" id="CAB5060668.1"/>
    </source>
</evidence>
<reference evidence="5" key="1">
    <citation type="submission" date="2020-05" db="EMBL/GenBank/DDBJ databases">
        <authorList>
            <person name="Chiriac C."/>
            <person name="Salcher M."/>
            <person name="Ghai R."/>
            <person name="Kavagutti S V."/>
        </authorList>
    </citation>
    <scope>NUCLEOTIDE SEQUENCE</scope>
</reference>
<dbReference type="AlphaFoldDB" id="A0A6J6PBU8"/>
<evidence type="ECO:0000313" key="5">
    <source>
        <dbReference type="EMBL" id="CAB4694173.1"/>
    </source>
</evidence>
<keyword evidence="2" id="KW-0548">Nucleotidyltransferase</keyword>
<evidence type="ECO:0000256" key="3">
    <source>
        <dbReference type="ARBA" id="ARBA00022741"/>
    </source>
</evidence>
<dbReference type="GO" id="GO:0005525">
    <property type="term" value="F:GTP binding"/>
    <property type="evidence" value="ECO:0007669"/>
    <property type="project" value="UniProtKB-KW"/>
</dbReference>
<evidence type="ECO:0000256" key="2">
    <source>
        <dbReference type="ARBA" id="ARBA00022695"/>
    </source>
</evidence>
<dbReference type="EMBL" id="CAFBOG010000229">
    <property type="protein sequence ID" value="CAB4995404.1"/>
    <property type="molecule type" value="Genomic_DNA"/>
</dbReference>
<accession>A0A6J6PBU8</accession>
<dbReference type="EMBL" id="CAEZXS010000052">
    <property type="protein sequence ID" value="CAB4694173.1"/>
    <property type="molecule type" value="Genomic_DNA"/>
</dbReference>
<dbReference type="GO" id="GO:0043814">
    <property type="term" value="F:phospholactate guanylyltransferase activity"/>
    <property type="evidence" value="ECO:0007669"/>
    <property type="project" value="InterPro"/>
</dbReference>
<evidence type="ECO:0000256" key="4">
    <source>
        <dbReference type="ARBA" id="ARBA00023134"/>
    </source>
</evidence>
<dbReference type="Gene3D" id="3.90.550.10">
    <property type="entry name" value="Spore Coat Polysaccharide Biosynthesis Protein SpsA, Chain A"/>
    <property type="match status" value="1"/>
</dbReference>
<keyword evidence="3" id="KW-0547">Nucleotide-binding</keyword>
<dbReference type="InterPro" id="IPR029044">
    <property type="entry name" value="Nucleotide-diphossugar_trans"/>
</dbReference>
<dbReference type="PANTHER" id="PTHR40392">
    <property type="entry name" value="2-PHOSPHO-L-LACTATE GUANYLYLTRANSFERASE"/>
    <property type="match status" value="1"/>
</dbReference>
<dbReference type="EMBL" id="CAFBQW010000009">
    <property type="protein sequence ID" value="CAB5060668.1"/>
    <property type="molecule type" value="Genomic_DNA"/>
</dbReference>
<organism evidence="5">
    <name type="scientific">freshwater metagenome</name>
    <dbReference type="NCBI Taxonomy" id="449393"/>
    <lineage>
        <taxon>unclassified sequences</taxon>
        <taxon>metagenomes</taxon>
        <taxon>ecological metagenomes</taxon>
    </lineage>
</organism>
<dbReference type="SUPFAM" id="SSF53448">
    <property type="entry name" value="Nucleotide-diphospho-sugar transferases"/>
    <property type="match status" value="1"/>
</dbReference>
<dbReference type="InterPro" id="IPR002835">
    <property type="entry name" value="CofC"/>
</dbReference>
<evidence type="ECO:0000313" key="6">
    <source>
        <dbReference type="EMBL" id="CAB4796979.1"/>
    </source>
</evidence>
<protein>
    <submittedName>
        <fullName evidence="5">Unannotated protein</fullName>
    </submittedName>
</protein>
<dbReference type="Pfam" id="PF01983">
    <property type="entry name" value="CofC"/>
    <property type="match status" value="1"/>
</dbReference>
<gene>
    <name evidence="5" type="ORF">UFOPK2582_00590</name>
    <name evidence="6" type="ORF">UFOPK3046_00305</name>
    <name evidence="7" type="ORF">UFOPK3914_01833</name>
    <name evidence="8" type="ORF">UFOPK4354_00161</name>
</gene>
<sequence length="214" mass="22793">MLIPVKAFSQAKLRLASVLSNLERAELARAMAGIVVSSSAPLPTFVVCEDEEVASWAESVGAKVQWTPGRDLNGAVQEAVDRLQAQGMHRVVVCHADLPFARNLAALALADPTEVILVADRRSQGTNVISVPTGCGFTFSYGAGSFARHQQEATAQGLSLRVEQSASLSWDVDEPEDLQVPDGFEVSSPLLAQGRISAGNLSLAPPQTERQQTE</sequence>
<name>A0A6J6PBU8_9ZZZZ</name>